<dbReference type="Gene3D" id="1.10.10.10">
    <property type="entry name" value="Winged helix-like DNA-binding domain superfamily/Winged helix DNA-binding domain"/>
    <property type="match status" value="1"/>
</dbReference>
<dbReference type="RefSeq" id="WP_115751757.1">
    <property type="nucleotide sequence ID" value="NZ_LARY01000001.1"/>
</dbReference>
<feature type="domain" description="HTH marR-type" evidence="4">
    <location>
        <begin position="29"/>
        <end position="163"/>
    </location>
</feature>
<evidence type="ECO:0000256" key="2">
    <source>
        <dbReference type="ARBA" id="ARBA00023125"/>
    </source>
</evidence>
<accession>A0A3D8TTH1</accession>
<dbReference type="InterPro" id="IPR036388">
    <property type="entry name" value="WH-like_DNA-bd_sf"/>
</dbReference>
<reference evidence="6" key="1">
    <citation type="submission" date="2015-04" db="EMBL/GenBank/DDBJ databases">
        <authorList>
            <person name="Schardt J."/>
            <person name="Mueller-Herbst S."/>
            <person name="Scherer S."/>
            <person name="Huptas C."/>
        </authorList>
    </citation>
    <scope>NUCLEOTIDE SEQUENCE [LARGE SCALE GENOMIC DNA]</scope>
    <source>
        <strain evidence="6">Kiel-L1</strain>
    </source>
</reference>
<dbReference type="InterPro" id="IPR000835">
    <property type="entry name" value="HTH_MarR-typ"/>
</dbReference>
<keyword evidence="6" id="KW-1185">Reference proteome</keyword>
<protein>
    <recommendedName>
        <fullName evidence="4">HTH marR-type domain-containing protein</fullName>
    </recommendedName>
</protein>
<dbReference type="PANTHER" id="PTHR42756:SF1">
    <property type="entry name" value="TRANSCRIPTIONAL REPRESSOR OF EMRAB OPERON"/>
    <property type="match status" value="1"/>
</dbReference>
<dbReference type="PRINTS" id="PR00598">
    <property type="entry name" value="HTHMARR"/>
</dbReference>
<proteinExistence type="predicted"/>
<organism evidence="5 6">
    <name type="scientific">Listeria kieliensis</name>
    <dbReference type="NCBI Taxonomy" id="1621700"/>
    <lineage>
        <taxon>Bacteria</taxon>
        <taxon>Bacillati</taxon>
        <taxon>Bacillota</taxon>
        <taxon>Bacilli</taxon>
        <taxon>Bacillales</taxon>
        <taxon>Listeriaceae</taxon>
        <taxon>Listeria</taxon>
    </lineage>
</organism>
<dbReference type="PANTHER" id="PTHR42756">
    <property type="entry name" value="TRANSCRIPTIONAL REGULATOR, MARR"/>
    <property type="match status" value="1"/>
</dbReference>
<name>A0A3D8TTH1_9LIST</name>
<dbReference type="AlphaFoldDB" id="A0A3D8TTH1"/>
<dbReference type="GO" id="GO:0003677">
    <property type="term" value="F:DNA binding"/>
    <property type="evidence" value="ECO:0007669"/>
    <property type="project" value="UniProtKB-KW"/>
</dbReference>
<evidence type="ECO:0000256" key="3">
    <source>
        <dbReference type="ARBA" id="ARBA00023163"/>
    </source>
</evidence>
<dbReference type="Pfam" id="PF01047">
    <property type="entry name" value="MarR"/>
    <property type="match status" value="1"/>
</dbReference>
<evidence type="ECO:0000256" key="1">
    <source>
        <dbReference type="ARBA" id="ARBA00023015"/>
    </source>
</evidence>
<sequence length="172" mass="19859">MTNLNLRDIPTRQLLKKYQKSFPELDIDSVLLYLDLQKVFRKTEQIFNSVFDESNLTEAKFIVLMLLYREPQHKLFSSELAEKSGVKRATITGVIAGLEKNNWVFKVPDDSDKRSTWICLTEEGKKHLEGFLPTNYQTAHQIMSALNKTDKDHLTKILKKISIASSSLRKDV</sequence>
<dbReference type="Proteomes" id="UP000257055">
    <property type="component" value="Unassembled WGS sequence"/>
</dbReference>
<dbReference type="SMART" id="SM00347">
    <property type="entry name" value="HTH_MARR"/>
    <property type="match status" value="1"/>
</dbReference>
<dbReference type="SUPFAM" id="SSF46785">
    <property type="entry name" value="Winged helix' DNA-binding domain"/>
    <property type="match status" value="1"/>
</dbReference>
<dbReference type="EMBL" id="LARY01000001">
    <property type="protein sequence ID" value="RDX02089.1"/>
    <property type="molecule type" value="Genomic_DNA"/>
</dbReference>
<keyword evidence="2" id="KW-0238">DNA-binding</keyword>
<dbReference type="PROSITE" id="PS50995">
    <property type="entry name" value="HTH_MARR_2"/>
    <property type="match status" value="1"/>
</dbReference>
<gene>
    <name evidence="5" type="ORF">UR08_00685</name>
</gene>
<keyword evidence="1" id="KW-0805">Transcription regulation</keyword>
<dbReference type="GO" id="GO:0003700">
    <property type="term" value="F:DNA-binding transcription factor activity"/>
    <property type="evidence" value="ECO:0007669"/>
    <property type="project" value="InterPro"/>
</dbReference>
<keyword evidence="3" id="KW-0804">Transcription</keyword>
<dbReference type="InterPro" id="IPR036390">
    <property type="entry name" value="WH_DNA-bd_sf"/>
</dbReference>
<evidence type="ECO:0000313" key="5">
    <source>
        <dbReference type="EMBL" id="RDX02089.1"/>
    </source>
</evidence>
<evidence type="ECO:0000313" key="6">
    <source>
        <dbReference type="Proteomes" id="UP000257055"/>
    </source>
</evidence>
<comment type="caution">
    <text evidence="5">The sequence shown here is derived from an EMBL/GenBank/DDBJ whole genome shotgun (WGS) entry which is preliminary data.</text>
</comment>
<evidence type="ECO:0000259" key="4">
    <source>
        <dbReference type="PROSITE" id="PS50995"/>
    </source>
</evidence>